<dbReference type="PROSITE" id="PS51820">
    <property type="entry name" value="PA14"/>
    <property type="match status" value="1"/>
</dbReference>
<organism evidence="3 4">
    <name type="scientific">Candidatus Jidaibacter acanthamoebae</name>
    <dbReference type="NCBI Taxonomy" id="86105"/>
    <lineage>
        <taxon>Bacteria</taxon>
        <taxon>Pseudomonadati</taxon>
        <taxon>Pseudomonadota</taxon>
        <taxon>Alphaproteobacteria</taxon>
        <taxon>Rickettsiales</taxon>
        <taxon>Candidatus Midichloriaceae</taxon>
        <taxon>Candidatus Jidaibacter</taxon>
    </lineage>
</organism>
<keyword evidence="1" id="KW-0812">Transmembrane</keyword>
<dbReference type="EMBL" id="JSWE01000058">
    <property type="protein sequence ID" value="KIE05975.1"/>
    <property type="molecule type" value="Genomic_DNA"/>
</dbReference>
<keyword evidence="4" id="KW-1185">Reference proteome</keyword>
<name>A0A0C1R116_9RICK</name>
<dbReference type="Pfam" id="PF07691">
    <property type="entry name" value="PA14"/>
    <property type="match status" value="1"/>
</dbReference>
<feature type="domain" description="PA14" evidence="2">
    <location>
        <begin position="416"/>
        <end position="582"/>
    </location>
</feature>
<evidence type="ECO:0000259" key="2">
    <source>
        <dbReference type="PROSITE" id="PS51820"/>
    </source>
</evidence>
<evidence type="ECO:0000256" key="1">
    <source>
        <dbReference type="SAM" id="Phobius"/>
    </source>
</evidence>
<reference evidence="3 4" key="1">
    <citation type="submission" date="2014-11" db="EMBL/GenBank/DDBJ databases">
        <title>A Rickettsiales Symbiont of Amoebae With Ancient Features.</title>
        <authorList>
            <person name="Schulz F."/>
            <person name="Martijn J."/>
            <person name="Wascher F."/>
            <person name="Kostanjsek R."/>
            <person name="Ettema T.J."/>
            <person name="Horn M."/>
        </authorList>
    </citation>
    <scope>NUCLEOTIDE SEQUENCE [LARGE SCALE GENOMIC DNA]</scope>
    <source>
        <strain evidence="3 4">UWC36</strain>
    </source>
</reference>
<evidence type="ECO:0000313" key="4">
    <source>
        <dbReference type="Proteomes" id="UP000031258"/>
    </source>
</evidence>
<comment type="caution">
    <text evidence="3">The sequence shown here is derived from an EMBL/GenBank/DDBJ whole genome shotgun (WGS) entry which is preliminary data.</text>
</comment>
<dbReference type="AlphaFoldDB" id="A0A0C1R116"/>
<keyword evidence="1" id="KW-0472">Membrane</keyword>
<dbReference type="InterPro" id="IPR037524">
    <property type="entry name" value="PA14/GLEYA"/>
</dbReference>
<accession>A0A0C1R116</accession>
<feature type="transmembrane region" description="Helical" evidence="1">
    <location>
        <begin position="12"/>
        <end position="35"/>
    </location>
</feature>
<keyword evidence="1" id="KW-1133">Transmembrane helix</keyword>
<dbReference type="Proteomes" id="UP000031258">
    <property type="component" value="Unassembled WGS sequence"/>
</dbReference>
<evidence type="ECO:0000313" key="3">
    <source>
        <dbReference type="EMBL" id="KIE05975.1"/>
    </source>
</evidence>
<proteinExistence type="predicted"/>
<sequence length="787" mass="86012">MHRVYCMREQRGFTLMMVSVGIVLISLFAAASVGFRASQSNVDRKQITINKMNAINDALTRFAAMNGRLPCPASPTATPSSSIYGTESRTADTYFICNAPNIVESSTMMRLFLGAIPTRTLGLPDEYMIDGWGNKLEYSPSPYLYKSYNEDNLVNYIIRDAAIVVNNASGTAIGDNAAYVIISRGANGYGAYNAYSSNRNAYPPASLPIEQENSECYGGTCGSGLDNGIYQIANNTTSSDDILVYKNKTDFINDCFIKTNSLNCLTNQCVDSAAPLNWQNAVRTVLNREENLVISSNTTPPSLDINNLQLNRKGSAILRFKINAMATTNATIRLNLKYATTAAPTTIVESTIVTFSTSSAATYTASSIGSSFSPLIPGGDYLFKELYFTISTNGSPYSAYMAISNITISDYDATLSANGNASVQYWKNTSTGSINLLSGFENSNFILNPTYKYSRSALSLPDSGYQSTQYYIEKLFGYITPTTAGTNPHTFYLSSDDDATFWLSDGSTSNRLNRIATLYKPSPGNSAQNWTQYASQTGTVSLTGGKSYYFEVWHRNSIAGGFLYIGWKKPGDSSISVIPNSFLSTIPKEHISSEPVCKAFYTTTATLTPAQTNQPADIIPLNNTYGRYVKLSLLSNQTPSSGQDSRQDVYFLSEVRFRNLANNIIIPGIFMTSSNLYVDNANTVNDQPYQGLGLLDTSVTSSATLASPGDFITNGQYKYSNWVTQNTRSPQYVIFDLGSSIRLKDILIWNGNQLFTNGGVTCCPGRSVKDVRVSVSDDPYFLIYHAG</sequence>
<dbReference type="InterPro" id="IPR011658">
    <property type="entry name" value="PA14_dom"/>
</dbReference>
<protein>
    <recommendedName>
        <fullName evidence="2">PA14 domain-containing protein</fullName>
    </recommendedName>
</protein>
<dbReference type="STRING" id="86105.NF27_CG01550"/>
<gene>
    <name evidence="3" type="ORF">NF27_CG01550</name>
</gene>
<dbReference type="Gene3D" id="2.60.120.1560">
    <property type="match status" value="1"/>
</dbReference>